<proteinExistence type="predicted"/>
<feature type="non-terminal residue" evidence="2">
    <location>
        <position position="114"/>
    </location>
</feature>
<feature type="chain" id="PRO_5035893475" evidence="1">
    <location>
        <begin position="18"/>
        <end position="114"/>
    </location>
</feature>
<dbReference type="Proteomes" id="UP000469558">
    <property type="component" value="Unassembled WGS sequence"/>
</dbReference>
<reference evidence="2 3" key="1">
    <citation type="submission" date="2018-05" db="EMBL/GenBank/DDBJ databases">
        <title>Genome sequencing and assembly of the regulated plant pathogen Lachnellula willkommii and related sister species for the development of diagnostic species identification markers.</title>
        <authorList>
            <person name="Giroux E."/>
            <person name="Bilodeau G."/>
        </authorList>
    </citation>
    <scope>NUCLEOTIDE SEQUENCE [LARGE SCALE GENOMIC DNA]</scope>
    <source>
        <strain evidence="2 3">CBS 268.59</strain>
    </source>
</reference>
<keyword evidence="1" id="KW-0732">Signal</keyword>
<gene>
    <name evidence="2" type="ORF">LSUE1_G007771</name>
</gene>
<dbReference type="OrthoDB" id="3457415at2759"/>
<evidence type="ECO:0000313" key="2">
    <source>
        <dbReference type="EMBL" id="TVY59324.1"/>
    </source>
</evidence>
<dbReference type="PANTHER" id="PTHR38847:SF1">
    <property type="entry name" value="PSEUDOURIDINE SYNTHASE RSUA_RLUA-LIKE DOMAIN-CONTAINING PROTEIN"/>
    <property type="match status" value="1"/>
</dbReference>
<protein>
    <submittedName>
        <fullName evidence="2">Putative secreted protein</fullName>
    </submittedName>
</protein>
<keyword evidence="3" id="KW-1185">Reference proteome</keyword>
<feature type="signal peptide" evidence="1">
    <location>
        <begin position="1"/>
        <end position="17"/>
    </location>
</feature>
<dbReference type="Pfam" id="PF14273">
    <property type="entry name" value="DUF4360"/>
    <property type="match status" value="1"/>
</dbReference>
<comment type="caution">
    <text evidence="2">The sequence shown here is derived from an EMBL/GenBank/DDBJ whole genome shotgun (WGS) entry which is preliminary data.</text>
</comment>
<accession>A0A8T9BT32</accession>
<name>A0A8T9BT32_9HELO</name>
<evidence type="ECO:0000256" key="1">
    <source>
        <dbReference type="SAM" id="SignalP"/>
    </source>
</evidence>
<dbReference type="InterPro" id="IPR025649">
    <property type="entry name" value="DUF4360"/>
</dbReference>
<dbReference type="PANTHER" id="PTHR38847">
    <property type="match status" value="1"/>
</dbReference>
<sequence>MLYPLAVAALLASFTQAAPLDTLTLTNISHWGTGCPQDSSVSVSTSGNSINAKYPSFAVTTTPQDQTSQFCGLAVTIAAPASWQFSAASTSYRDEINVGSGTTGSHIMTYAFQG</sequence>
<dbReference type="EMBL" id="QGMK01002362">
    <property type="protein sequence ID" value="TVY59324.1"/>
    <property type="molecule type" value="Genomic_DNA"/>
</dbReference>
<evidence type="ECO:0000313" key="3">
    <source>
        <dbReference type="Proteomes" id="UP000469558"/>
    </source>
</evidence>
<dbReference type="AlphaFoldDB" id="A0A8T9BT32"/>
<organism evidence="2 3">
    <name type="scientific">Lachnellula suecica</name>
    <dbReference type="NCBI Taxonomy" id="602035"/>
    <lineage>
        <taxon>Eukaryota</taxon>
        <taxon>Fungi</taxon>
        <taxon>Dikarya</taxon>
        <taxon>Ascomycota</taxon>
        <taxon>Pezizomycotina</taxon>
        <taxon>Leotiomycetes</taxon>
        <taxon>Helotiales</taxon>
        <taxon>Lachnaceae</taxon>
        <taxon>Lachnellula</taxon>
    </lineage>
</organism>